<organism evidence="3 4">
    <name type="scientific">Caenorhabditis bovis</name>
    <dbReference type="NCBI Taxonomy" id="2654633"/>
    <lineage>
        <taxon>Eukaryota</taxon>
        <taxon>Metazoa</taxon>
        <taxon>Ecdysozoa</taxon>
        <taxon>Nematoda</taxon>
        <taxon>Chromadorea</taxon>
        <taxon>Rhabditida</taxon>
        <taxon>Rhabditina</taxon>
        <taxon>Rhabditomorpha</taxon>
        <taxon>Rhabditoidea</taxon>
        <taxon>Rhabditidae</taxon>
        <taxon>Peloderinae</taxon>
        <taxon>Caenorhabditis</taxon>
    </lineage>
</organism>
<evidence type="ECO:0000313" key="4">
    <source>
        <dbReference type="Proteomes" id="UP000494206"/>
    </source>
</evidence>
<feature type="transmembrane region" description="Helical" evidence="2">
    <location>
        <begin position="98"/>
        <end position="118"/>
    </location>
</feature>
<evidence type="ECO:0000256" key="1">
    <source>
        <dbReference type="SAM" id="MobiDB-lite"/>
    </source>
</evidence>
<feature type="transmembrane region" description="Helical" evidence="2">
    <location>
        <begin position="125"/>
        <end position="152"/>
    </location>
</feature>
<comment type="caution">
    <text evidence="3">The sequence shown here is derived from an EMBL/GenBank/DDBJ whole genome shotgun (WGS) entry which is preliminary data.</text>
</comment>
<dbReference type="Proteomes" id="UP000494206">
    <property type="component" value="Unassembled WGS sequence"/>
</dbReference>
<feature type="region of interest" description="Disordered" evidence="1">
    <location>
        <begin position="215"/>
        <end position="239"/>
    </location>
</feature>
<dbReference type="AlphaFoldDB" id="A0A8S1FFF1"/>
<evidence type="ECO:0000256" key="2">
    <source>
        <dbReference type="SAM" id="Phobius"/>
    </source>
</evidence>
<evidence type="ECO:0000313" key="3">
    <source>
        <dbReference type="EMBL" id="CAB3411182.1"/>
    </source>
</evidence>
<keyword evidence="4" id="KW-1185">Reference proteome</keyword>
<keyword evidence="2" id="KW-1133">Transmembrane helix</keyword>
<sequence length="239" mass="27013">MTNYRSTQDLPADQKPETSTGPDECAEKENYRKTSVATNNNVRKRSIASRSSSIESISGDMLISEYMSSDELEKLSMTLSEASAGNNGDKTTLFDDMLQAQLALWTFAFSLLYSYAWVQHRKKFLICIFVIIPVALTLTCIISWLLGFIVILGRFFTTPVNYGRYFDASKHEGYAFDRNMAREAYRQRSFSGASAITYTTENMYPMTMCRRHSSYTSLNSRPPSVTRKLSQVSNMGASN</sequence>
<protein>
    <submittedName>
        <fullName evidence="3">Uncharacterized protein</fullName>
    </submittedName>
</protein>
<reference evidence="3 4" key="1">
    <citation type="submission" date="2020-04" db="EMBL/GenBank/DDBJ databases">
        <authorList>
            <person name="Laetsch R D."/>
            <person name="Stevens L."/>
            <person name="Kumar S."/>
            <person name="Blaxter L. M."/>
        </authorList>
    </citation>
    <scope>NUCLEOTIDE SEQUENCE [LARGE SCALE GENOMIC DNA]</scope>
</reference>
<dbReference type="OrthoDB" id="5828753at2759"/>
<gene>
    <name evidence="3" type="ORF">CBOVIS_LOCUS12603</name>
</gene>
<accession>A0A8S1FFF1</accession>
<name>A0A8S1FFF1_9PELO</name>
<keyword evidence="2" id="KW-0472">Membrane</keyword>
<feature type="region of interest" description="Disordered" evidence="1">
    <location>
        <begin position="1"/>
        <end position="37"/>
    </location>
</feature>
<keyword evidence="2" id="KW-0812">Transmembrane</keyword>
<proteinExistence type="predicted"/>
<dbReference type="EMBL" id="CADEPM010000012">
    <property type="protein sequence ID" value="CAB3411182.1"/>
    <property type="molecule type" value="Genomic_DNA"/>
</dbReference>